<evidence type="ECO:0000256" key="1">
    <source>
        <dbReference type="ARBA" id="ARBA00022603"/>
    </source>
</evidence>
<dbReference type="KEGG" id="fae:FAES_1310"/>
<evidence type="ECO:0000256" key="3">
    <source>
        <dbReference type="ARBA" id="ARBA00022691"/>
    </source>
</evidence>
<dbReference type="eggNOG" id="COG4976">
    <property type="taxonomic scope" value="Bacteria"/>
</dbReference>
<dbReference type="EMBL" id="HE796683">
    <property type="protein sequence ID" value="CCG99320.1"/>
    <property type="molecule type" value="Genomic_DNA"/>
</dbReference>
<gene>
    <name evidence="4" type="ORF">FAES_1310</name>
</gene>
<dbReference type="PANTHER" id="PTHR43464">
    <property type="entry name" value="METHYLTRANSFERASE"/>
    <property type="match status" value="1"/>
</dbReference>
<protein>
    <submittedName>
        <fullName evidence="4">MCP methyltransferase, CheR-type</fullName>
    </submittedName>
</protein>
<evidence type="ECO:0000256" key="2">
    <source>
        <dbReference type="ARBA" id="ARBA00022679"/>
    </source>
</evidence>
<dbReference type="GO" id="GO:0008168">
    <property type="term" value="F:methyltransferase activity"/>
    <property type="evidence" value="ECO:0007669"/>
    <property type="project" value="UniProtKB-KW"/>
</dbReference>
<dbReference type="Pfam" id="PF13489">
    <property type="entry name" value="Methyltransf_23"/>
    <property type="match status" value="1"/>
</dbReference>
<keyword evidence="5" id="KW-1185">Reference proteome</keyword>
<dbReference type="HOGENOM" id="CLU_082726_0_0_10"/>
<keyword evidence="2 4" id="KW-0808">Transferase</keyword>
<dbReference type="InterPro" id="IPR029063">
    <property type="entry name" value="SAM-dependent_MTases_sf"/>
</dbReference>
<name>I0K5B7_9BACT</name>
<dbReference type="Proteomes" id="UP000011058">
    <property type="component" value="Chromosome"/>
</dbReference>
<dbReference type="GO" id="GO:0032259">
    <property type="term" value="P:methylation"/>
    <property type="evidence" value="ECO:0007669"/>
    <property type="project" value="UniProtKB-KW"/>
</dbReference>
<dbReference type="CDD" id="cd02440">
    <property type="entry name" value="AdoMet_MTases"/>
    <property type="match status" value="1"/>
</dbReference>
<dbReference type="AlphaFoldDB" id="I0K5B7"/>
<dbReference type="PANTHER" id="PTHR43464:SF19">
    <property type="entry name" value="UBIQUINONE BIOSYNTHESIS O-METHYLTRANSFERASE, MITOCHONDRIAL"/>
    <property type="match status" value="1"/>
</dbReference>
<proteinExistence type="predicted"/>
<dbReference type="SUPFAM" id="SSF53335">
    <property type="entry name" value="S-adenosyl-L-methionine-dependent methyltransferases"/>
    <property type="match status" value="1"/>
</dbReference>
<dbReference type="STRING" id="1166018.FAES_1310"/>
<keyword evidence="3" id="KW-0949">S-adenosyl-L-methionine</keyword>
<keyword evidence="1 4" id="KW-0489">Methyltransferase</keyword>
<sequence length="257" mass="29159">MLSFMIDKRAEYERMFRAEQTLWWYRILHEKVSEQLQRQFPGQTDIAILDAGCGTGGLLLHLQQQGYTQLEGFDFSADGVAFSQSRGLRISHHDIRNLADYVPDKRFDAIICNDVLMYISDEAAASVLQTVRQRLKPNGLLISNNNAFDAFIGIHDYTVGGPKRFVLSDIRQFATKAGLHIRYATYWSLLLSPLILAIRSWQRFQIRRGWVDLSQATSDVDVPSAPVNRLLYSLVKAEGALLKKLPFGSSLFTVMQA</sequence>
<dbReference type="Gene3D" id="3.40.50.150">
    <property type="entry name" value="Vaccinia Virus protein VP39"/>
    <property type="match status" value="1"/>
</dbReference>
<reference evidence="4 5" key="1">
    <citation type="journal article" date="2012" name="J. Bacteriol.">
        <title>Genome Sequence of Fibrella aestuarina BUZ 2T, a Filamentous Marine Bacterium.</title>
        <authorList>
            <person name="Filippini M."/>
            <person name="Qi W."/>
            <person name="Blom J."/>
            <person name="Goesmann A."/>
            <person name="Smits T.H."/>
            <person name="Bagheri H.C."/>
        </authorList>
    </citation>
    <scope>NUCLEOTIDE SEQUENCE [LARGE SCALE GENOMIC DNA]</scope>
    <source>
        <strain evidence="5">BUZ 2T</strain>
    </source>
</reference>
<evidence type="ECO:0000313" key="5">
    <source>
        <dbReference type="Proteomes" id="UP000011058"/>
    </source>
</evidence>
<accession>I0K5B7</accession>
<evidence type="ECO:0000313" key="4">
    <source>
        <dbReference type="EMBL" id="CCG99320.1"/>
    </source>
</evidence>
<organism evidence="4 5">
    <name type="scientific">Fibrella aestuarina BUZ 2</name>
    <dbReference type="NCBI Taxonomy" id="1166018"/>
    <lineage>
        <taxon>Bacteria</taxon>
        <taxon>Pseudomonadati</taxon>
        <taxon>Bacteroidota</taxon>
        <taxon>Cytophagia</taxon>
        <taxon>Cytophagales</taxon>
        <taxon>Spirosomataceae</taxon>
        <taxon>Fibrella</taxon>
    </lineage>
</organism>
<dbReference type="RefSeq" id="WP_015330419.1">
    <property type="nucleotide sequence ID" value="NC_020054.1"/>
</dbReference>